<organism evidence="1 2">
    <name type="scientific">Acer saccharum</name>
    <name type="common">Sugar maple</name>
    <dbReference type="NCBI Taxonomy" id="4024"/>
    <lineage>
        <taxon>Eukaryota</taxon>
        <taxon>Viridiplantae</taxon>
        <taxon>Streptophyta</taxon>
        <taxon>Embryophyta</taxon>
        <taxon>Tracheophyta</taxon>
        <taxon>Spermatophyta</taxon>
        <taxon>Magnoliopsida</taxon>
        <taxon>eudicotyledons</taxon>
        <taxon>Gunneridae</taxon>
        <taxon>Pentapetalae</taxon>
        <taxon>rosids</taxon>
        <taxon>malvids</taxon>
        <taxon>Sapindales</taxon>
        <taxon>Sapindaceae</taxon>
        <taxon>Hippocastanoideae</taxon>
        <taxon>Acereae</taxon>
        <taxon>Acer</taxon>
    </lineage>
</organism>
<keyword evidence="2" id="KW-1185">Reference proteome</keyword>
<accession>A0AA39SCZ5</accession>
<gene>
    <name evidence="1" type="ORF">LWI29_003656</name>
</gene>
<dbReference type="AlphaFoldDB" id="A0AA39SCZ5"/>
<reference evidence="1" key="2">
    <citation type="submission" date="2023-06" db="EMBL/GenBank/DDBJ databases">
        <authorList>
            <person name="Swenson N.G."/>
            <person name="Wegrzyn J.L."/>
            <person name="Mcevoy S.L."/>
        </authorList>
    </citation>
    <scope>NUCLEOTIDE SEQUENCE</scope>
    <source>
        <strain evidence="1">NS2018</strain>
        <tissue evidence="1">Leaf</tissue>
    </source>
</reference>
<sequence>MGSRNFDRRLHLKSKEVKRYIKSCFSLKKQGGDQIKALEEELFQVENKAAIFGWQSSLKKEQMYCLVKLWKVIKGEEQRLCIGPNSVREREVLEGAFSEEEEERPQRLSFAFYYQCLNVSYNREIANTLAILKDLHFGNAYCREYLVCIETNDSAVVKWINDASHLDSDCGVILNDISSISNHLGISSVLPGPNGTNKVALGLTKKALLLKNDFVWMNDFPLCVSGEVEAKKNC</sequence>
<protein>
    <submittedName>
        <fullName evidence="1">Uncharacterized protein</fullName>
    </submittedName>
</protein>
<proteinExistence type="predicted"/>
<dbReference type="EMBL" id="JAUESC010000381">
    <property type="protein sequence ID" value="KAK0588647.1"/>
    <property type="molecule type" value="Genomic_DNA"/>
</dbReference>
<reference evidence="1" key="1">
    <citation type="journal article" date="2022" name="Plant J.">
        <title>Strategies of tolerance reflected in two North American maple genomes.</title>
        <authorList>
            <person name="McEvoy S.L."/>
            <person name="Sezen U.U."/>
            <person name="Trouern-Trend A."/>
            <person name="McMahon S.M."/>
            <person name="Schaberg P.G."/>
            <person name="Yang J."/>
            <person name="Wegrzyn J.L."/>
            <person name="Swenson N.G."/>
        </authorList>
    </citation>
    <scope>NUCLEOTIDE SEQUENCE</scope>
    <source>
        <strain evidence="1">NS2018</strain>
    </source>
</reference>
<dbReference type="Proteomes" id="UP001168877">
    <property type="component" value="Unassembled WGS sequence"/>
</dbReference>
<comment type="caution">
    <text evidence="1">The sequence shown here is derived from an EMBL/GenBank/DDBJ whole genome shotgun (WGS) entry which is preliminary data.</text>
</comment>
<evidence type="ECO:0000313" key="1">
    <source>
        <dbReference type="EMBL" id="KAK0588647.1"/>
    </source>
</evidence>
<name>A0AA39SCZ5_ACESA</name>
<evidence type="ECO:0000313" key="2">
    <source>
        <dbReference type="Proteomes" id="UP001168877"/>
    </source>
</evidence>